<dbReference type="PANTHER" id="PTHR46796">
    <property type="entry name" value="HTH-TYPE TRANSCRIPTIONAL ACTIVATOR RHAS-RELATED"/>
    <property type="match status" value="1"/>
</dbReference>
<dbReference type="InterPro" id="IPR050204">
    <property type="entry name" value="AraC_XylS_family_regulators"/>
</dbReference>
<sequence>MTVGKCIAAAGPGRAETRVATRFFPVSAALRPYASIIYLTEVDAPPGERVEDYLHPEWANLRFIAGEPPLAAIAGATPATAPAFIAAGPTSMATYFSAGTMRAWGIGLLPMGWAKFVPLSAEALADRFCDGAAHPAFAAFAPLGLRLAAATSPEEDARTIDEHLVGLLAEAPPDDPAIFAAHRALVDDDLRSVADLAAALNLSERSVERLSRRAFGFPPKLLLRRQRFLRSLARFMLDPSMAWTATLDHHYHDQAQFTRDFQRFMGMSPRVYAARPKPILGAAALARAAAAGEAVQGLHRPQG</sequence>
<dbReference type="RefSeq" id="WP_079638827.1">
    <property type="nucleotide sequence ID" value="NZ_FUYP01000012.1"/>
</dbReference>
<dbReference type="GO" id="GO:0003700">
    <property type="term" value="F:DNA-binding transcription factor activity"/>
    <property type="evidence" value="ECO:0007669"/>
    <property type="project" value="InterPro"/>
</dbReference>
<keyword evidence="1" id="KW-0805">Transcription regulation</keyword>
<name>A0A1T5D0U5_9SPHN</name>
<feature type="domain" description="HTH araC/xylS-type" evidence="4">
    <location>
        <begin position="175"/>
        <end position="275"/>
    </location>
</feature>
<reference evidence="6" key="1">
    <citation type="submission" date="2017-02" db="EMBL/GenBank/DDBJ databases">
        <authorList>
            <person name="Varghese N."/>
            <person name="Submissions S."/>
        </authorList>
    </citation>
    <scope>NUCLEOTIDE SEQUENCE [LARGE SCALE GENOMIC DNA]</scope>
    <source>
        <strain evidence="6">R11H</strain>
    </source>
</reference>
<evidence type="ECO:0000256" key="1">
    <source>
        <dbReference type="ARBA" id="ARBA00023015"/>
    </source>
</evidence>
<dbReference type="SMART" id="SM00342">
    <property type="entry name" value="HTH_ARAC"/>
    <property type="match status" value="1"/>
</dbReference>
<protein>
    <submittedName>
        <fullName evidence="5">Transcriptional regulator, AraC family</fullName>
    </submittedName>
</protein>
<dbReference type="AlphaFoldDB" id="A0A1T5D0U5"/>
<keyword evidence="3" id="KW-0804">Transcription</keyword>
<evidence type="ECO:0000313" key="6">
    <source>
        <dbReference type="Proteomes" id="UP000190044"/>
    </source>
</evidence>
<dbReference type="Proteomes" id="UP000190044">
    <property type="component" value="Unassembled WGS sequence"/>
</dbReference>
<dbReference type="Gene3D" id="1.10.10.60">
    <property type="entry name" value="Homeodomain-like"/>
    <property type="match status" value="1"/>
</dbReference>
<keyword evidence="6" id="KW-1185">Reference proteome</keyword>
<gene>
    <name evidence="5" type="ORF">SAMN06295937_101271</name>
</gene>
<organism evidence="5 6">
    <name type="scientific">Sphingopyxis flava</name>
    <dbReference type="NCBI Taxonomy" id="1507287"/>
    <lineage>
        <taxon>Bacteria</taxon>
        <taxon>Pseudomonadati</taxon>
        <taxon>Pseudomonadota</taxon>
        <taxon>Alphaproteobacteria</taxon>
        <taxon>Sphingomonadales</taxon>
        <taxon>Sphingomonadaceae</taxon>
        <taxon>Sphingopyxis</taxon>
    </lineage>
</organism>
<evidence type="ECO:0000313" key="5">
    <source>
        <dbReference type="EMBL" id="SKB65335.1"/>
    </source>
</evidence>
<keyword evidence="2" id="KW-0238">DNA-binding</keyword>
<dbReference type="InterPro" id="IPR018060">
    <property type="entry name" value="HTH_AraC"/>
</dbReference>
<accession>A0A1T5D0U5</accession>
<dbReference type="PROSITE" id="PS01124">
    <property type="entry name" value="HTH_ARAC_FAMILY_2"/>
    <property type="match status" value="1"/>
</dbReference>
<dbReference type="OrthoDB" id="2559672at2"/>
<evidence type="ECO:0000256" key="3">
    <source>
        <dbReference type="ARBA" id="ARBA00023163"/>
    </source>
</evidence>
<dbReference type="EMBL" id="FUYP01000012">
    <property type="protein sequence ID" value="SKB65335.1"/>
    <property type="molecule type" value="Genomic_DNA"/>
</dbReference>
<evidence type="ECO:0000259" key="4">
    <source>
        <dbReference type="PROSITE" id="PS01124"/>
    </source>
</evidence>
<proteinExistence type="predicted"/>
<dbReference type="Pfam" id="PF12833">
    <property type="entry name" value="HTH_18"/>
    <property type="match status" value="1"/>
</dbReference>
<evidence type="ECO:0000256" key="2">
    <source>
        <dbReference type="ARBA" id="ARBA00023125"/>
    </source>
</evidence>
<dbReference type="GO" id="GO:0043565">
    <property type="term" value="F:sequence-specific DNA binding"/>
    <property type="evidence" value="ECO:0007669"/>
    <property type="project" value="InterPro"/>
</dbReference>